<evidence type="ECO:0000313" key="2">
    <source>
        <dbReference type="Proteomes" id="UP000050761"/>
    </source>
</evidence>
<accession>A0A3P7YQU9</accession>
<sequence>MALRSLLWVQEMPTDNHMPLPKCTLPLATETARTFGSVSLAPLLPLVDDVSKAEAQLMLRRLFFALFASESTLYTHGFPRSVRSGCFRYFVYLST</sequence>
<proteinExistence type="predicted"/>
<reference evidence="3" key="2">
    <citation type="submission" date="2019-09" db="UniProtKB">
        <authorList>
            <consortium name="WormBaseParasite"/>
        </authorList>
    </citation>
    <scope>IDENTIFICATION</scope>
</reference>
<gene>
    <name evidence="1" type="ORF">HPBE_LOCUS12054</name>
</gene>
<organism evidence="2 3">
    <name type="scientific">Heligmosomoides polygyrus</name>
    <name type="common">Parasitic roundworm</name>
    <dbReference type="NCBI Taxonomy" id="6339"/>
    <lineage>
        <taxon>Eukaryota</taxon>
        <taxon>Metazoa</taxon>
        <taxon>Ecdysozoa</taxon>
        <taxon>Nematoda</taxon>
        <taxon>Chromadorea</taxon>
        <taxon>Rhabditida</taxon>
        <taxon>Rhabditina</taxon>
        <taxon>Rhabditomorpha</taxon>
        <taxon>Strongyloidea</taxon>
        <taxon>Heligmosomidae</taxon>
        <taxon>Heligmosomoides</taxon>
    </lineage>
</organism>
<dbReference type="WBParaSite" id="HPBE_0001205301-mRNA-1">
    <property type="protein sequence ID" value="HPBE_0001205301-mRNA-1"/>
    <property type="gene ID" value="HPBE_0001205301"/>
</dbReference>
<dbReference type="AlphaFoldDB" id="A0A183FUX9"/>
<reference evidence="1 2" key="1">
    <citation type="submission" date="2018-11" db="EMBL/GenBank/DDBJ databases">
        <authorList>
            <consortium name="Pathogen Informatics"/>
        </authorList>
    </citation>
    <scope>NUCLEOTIDE SEQUENCE [LARGE SCALE GENOMIC DNA]</scope>
</reference>
<protein>
    <submittedName>
        <fullName evidence="3">NR LBD domain-containing protein</fullName>
    </submittedName>
</protein>
<evidence type="ECO:0000313" key="1">
    <source>
        <dbReference type="EMBL" id="VDO90736.1"/>
    </source>
</evidence>
<keyword evidence="2" id="KW-1185">Reference proteome</keyword>
<name>A0A183FUX9_HELPZ</name>
<evidence type="ECO:0000313" key="3">
    <source>
        <dbReference type="WBParaSite" id="HPBE_0001205301-mRNA-1"/>
    </source>
</evidence>
<accession>A0A183FUX9</accession>
<dbReference type="Proteomes" id="UP000050761">
    <property type="component" value="Unassembled WGS sequence"/>
</dbReference>
<dbReference type="EMBL" id="UZAH01027336">
    <property type="protein sequence ID" value="VDO90736.1"/>
    <property type="molecule type" value="Genomic_DNA"/>
</dbReference>